<proteinExistence type="predicted"/>
<dbReference type="OrthoDB" id="5459197at2"/>
<protein>
    <submittedName>
        <fullName evidence="2">Uncharacterized protein</fullName>
    </submittedName>
</protein>
<evidence type="ECO:0000256" key="1">
    <source>
        <dbReference type="SAM" id="Coils"/>
    </source>
</evidence>
<accession>A0A7C9J8Y1</accession>
<name>A0A7C9J8Y1_9BACT</name>
<gene>
    <name evidence="2" type="ORF">GTA51_08315</name>
</gene>
<comment type="caution">
    <text evidence="2">The sequence shown here is derived from an EMBL/GenBank/DDBJ whole genome shotgun (WGS) entry which is preliminary data.</text>
</comment>
<feature type="coiled-coil region" evidence="1">
    <location>
        <begin position="33"/>
        <end position="72"/>
    </location>
</feature>
<sequence length="101" mass="11155">MEVLNAHLPELVQSRIEDLVNVQTVDEEMATHMKELEARLGALEALARTESADAARQLVEDVERLIDRIRRDYVAIAYRQGVVDGAGFKKLVAAQEAPVGA</sequence>
<keyword evidence="3" id="KW-1185">Reference proteome</keyword>
<reference evidence="2 3" key="1">
    <citation type="submission" date="2020-01" db="EMBL/GenBank/DDBJ databases">
        <title>Genome sequence of Desulfovibrio aerotolerans DSM 16695(T).</title>
        <authorList>
            <person name="Karnachuk O."/>
            <person name="Avakyan M."/>
            <person name="Mardanov A."/>
            <person name="Kadnikov V."/>
            <person name="Ravin N."/>
        </authorList>
    </citation>
    <scope>NUCLEOTIDE SEQUENCE [LARGE SCALE GENOMIC DNA]</scope>
    <source>
        <strain evidence="2 3">DSM 16695</strain>
    </source>
</reference>
<evidence type="ECO:0000313" key="2">
    <source>
        <dbReference type="EMBL" id="MYL83138.1"/>
    </source>
</evidence>
<organism evidence="2 3">
    <name type="scientific">Solidesulfovibrio aerotolerans</name>
    <dbReference type="NCBI Taxonomy" id="295255"/>
    <lineage>
        <taxon>Bacteria</taxon>
        <taxon>Pseudomonadati</taxon>
        <taxon>Thermodesulfobacteriota</taxon>
        <taxon>Desulfovibrionia</taxon>
        <taxon>Desulfovibrionales</taxon>
        <taxon>Desulfovibrionaceae</taxon>
        <taxon>Solidesulfovibrio</taxon>
    </lineage>
</organism>
<dbReference type="AlphaFoldDB" id="A0A7C9J8Y1"/>
<evidence type="ECO:0000313" key="3">
    <source>
        <dbReference type="Proteomes" id="UP000482487"/>
    </source>
</evidence>
<dbReference type="Proteomes" id="UP000482487">
    <property type="component" value="Unassembled WGS sequence"/>
</dbReference>
<keyword evidence="1" id="KW-0175">Coiled coil</keyword>
<dbReference type="EMBL" id="WVUD01000011">
    <property type="protein sequence ID" value="MYL83138.1"/>
    <property type="molecule type" value="Genomic_DNA"/>
</dbReference>
<dbReference type="RefSeq" id="WP_160960220.1">
    <property type="nucleotide sequence ID" value="NZ_WVUD01000011.1"/>
</dbReference>